<dbReference type="EMBL" id="JBHSOW010000062">
    <property type="protein sequence ID" value="MFC5650732.1"/>
    <property type="molecule type" value="Genomic_DNA"/>
</dbReference>
<dbReference type="InterPro" id="IPR036390">
    <property type="entry name" value="WH_DNA-bd_sf"/>
</dbReference>
<accession>A0ABW0W0E9</accession>
<evidence type="ECO:0000259" key="3">
    <source>
        <dbReference type="PROSITE" id="PS51000"/>
    </source>
</evidence>
<dbReference type="InterPro" id="IPR028349">
    <property type="entry name" value="PafC-like"/>
</dbReference>
<organism evidence="4 5">
    <name type="scientific">Paenibacillus solisilvae</name>
    <dbReference type="NCBI Taxonomy" id="2486751"/>
    <lineage>
        <taxon>Bacteria</taxon>
        <taxon>Bacillati</taxon>
        <taxon>Bacillota</taxon>
        <taxon>Bacilli</taxon>
        <taxon>Bacillales</taxon>
        <taxon>Paenibacillaceae</taxon>
        <taxon>Paenibacillus</taxon>
    </lineage>
</organism>
<dbReference type="Gene3D" id="1.10.10.10">
    <property type="entry name" value="Winged helix-like DNA-binding domain superfamily/Winged helix DNA-binding domain"/>
    <property type="match status" value="1"/>
</dbReference>
<evidence type="ECO:0000313" key="5">
    <source>
        <dbReference type="Proteomes" id="UP001596047"/>
    </source>
</evidence>
<evidence type="ECO:0000313" key="4">
    <source>
        <dbReference type="EMBL" id="MFC5650732.1"/>
    </source>
</evidence>
<evidence type="ECO:0000256" key="2">
    <source>
        <dbReference type="ARBA" id="ARBA00023163"/>
    </source>
</evidence>
<dbReference type="PROSITE" id="PS51000">
    <property type="entry name" value="HTH_DEOR_2"/>
    <property type="match status" value="1"/>
</dbReference>
<keyword evidence="1" id="KW-0805">Transcription regulation</keyword>
<evidence type="ECO:0000256" key="1">
    <source>
        <dbReference type="ARBA" id="ARBA00023015"/>
    </source>
</evidence>
<dbReference type="InterPro" id="IPR001034">
    <property type="entry name" value="DeoR_HTH"/>
</dbReference>
<dbReference type="PIRSF" id="PIRSF016838">
    <property type="entry name" value="PafC"/>
    <property type="match status" value="1"/>
</dbReference>
<dbReference type="InterPro" id="IPR057727">
    <property type="entry name" value="WCX_dom"/>
</dbReference>
<dbReference type="PANTHER" id="PTHR34580">
    <property type="match status" value="1"/>
</dbReference>
<dbReference type="PROSITE" id="PS52050">
    <property type="entry name" value="WYL"/>
    <property type="match status" value="1"/>
</dbReference>
<proteinExistence type="predicted"/>
<dbReference type="Proteomes" id="UP001596047">
    <property type="component" value="Unassembled WGS sequence"/>
</dbReference>
<dbReference type="RefSeq" id="WP_379189312.1">
    <property type="nucleotide sequence ID" value="NZ_JBHSOW010000062.1"/>
</dbReference>
<dbReference type="InterPro" id="IPR051534">
    <property type="entry name" value="CBASS_pafABC_assoc_protein"/>
</dbReference>
<gene>
    <name evidence="4" type="ORF">ACFPYJ_16780</name>
</gene>
<name>A0ABW0W0E9_9BACL</name>
<dbReference type="InterPro" id="IPR026881">
    <property type="entry name" value="WYL_dom"/>
</dbReference>
<feature type="domain" description="HTH deoR-type" evidence="3">
    <location>
        <begin position="2"/>
        <end position="75"/>
    </location>
</feature>
<dbReference type="Pfam" id="PF08279">
    <property type="entry name" value="HTH_11"/>
    <property type="match status" value="1"/>
</dbReference>
<protein>
    <submittedName>
        <fullName evidence="4">Helix-turn-helix transcriptional regulator</fullName>
    </submittedName>
</protein>
<dbReference type="PANTHER" id="PTHR34580:SF1">
    <property type="entry name" value="PROTEIN PAFC"/>
    <property type="match status" value="1"/>
</dbReference>
<dbReference type="Pfam" id="PF25583">
    <property type="entry name" value="WCX"/>
    <property type="match status" value="1"/>
</dbReference>
<dbReference type="InterPro" id="IPR013196">
    <property type="entry name" value="HTH_11"/>
</dbReference>
<keyword evidence="2" id="KW-0804">Transcription</keyword>
<reference evidence="5" key="1">
    <citation type="journal article" date="2019" name="Int. J. Syst. Evol. Microbiol.">
        <title>The Global Catalogue of Microorganisms (GCM) 10K type strain sequencing project: providing services to taxonomists for standard genome sequencing and annotation.</title>
        <authorList>
            <consortium name="The Broad Institute Genomics Platform"/>
            <consortium name="The Broad Institute Genome Sequencing Center for Infectious Disease"/>
            <person name="Wu L."/>
            <person name="Ma J."/>
        </authorList>
    </citation>
    <scope>NUCLEOTIDE SEQUENCE [LARGE SCALE GENOMIC DNA]</scope>
    <source>
        <strain evidence="5">CGMCC 1.3240</strain>
    </source>
</reference>
<keyword evidence="5" id="KW-1185">Reference proteome</keyword>
<dbReference type="InterPro" id="IPR036388">
    <property type="entry name" value="WH-like_DNA-bd_sf"/>
</dbReference>
<comment type="caution">
    <text evidence="4">The sequence shown here is derived from an EMBL/GenBank/DDBJ whole genome shotgun (WGS) entry which is preliminary data.</text>
</comment>
<sequence>MRADRLLNMLVLLQNQGKMTTEQLASQMGVSSRTVIRDMEALAIAGIPIYSERGPQGGWMLSEGYRTRLTGMTQREVLSLLLLQPSGQFNDLGMHDDFEHAFQKLMAASPASLREYAGGIRERLHIDGTAWFSATEKMRHWPTVQEAVWNNRRLSIRHAGKDESFEGVVEPLGLVAKRSIWYMVARAAGEGNADPVVFFRVSRLQEATLLEATFERPADFDLSQYWVEAAERYSMDREGSSVHIKVREAFYPTLTRERGFRLRDIQPACDGWVELWMDFRNHKSAWKTVIGYGLEVQVIAPEELRQVLRDTAEGWMQMYKE</sequence>
<dbReference type="Pfam" id="PF13280">
    <property type="entry name" value="WYL"/>
    <property type="match status" value="1"/>
</dbReference>
<dbReference type="SUPFAM" id="SSF46785">
    <property type="entry name" value="Winged helix' DNA-binding domain"/>
    <property type="match status" value="1"/>
</dbReference>